<sequence>MIRGNDFILNPDKLQEEFQLVEVSDWVDFSTKEKLGFYYTVLLPKLKFEKVKVGIKANTAIVTNEELEQKGQIPVSFDGLHTWASLYNGRLSVKAEASNIRKVGMK</sequence>
<evidence type="ECO:0000313" key="5">
    <source>
        <dbReference type="Proteomes" id="UP000554488"/>
    </source>
</evidence>
<organism evidence="2 5">
    <name type="scientific">Coprococcus comes</name>
    <dbReference type="NCBI Taxonomy" id="410072"/>
    <lineage>
        <taxon>Bacteria</taxon>
        <taxon>Bacillati</taxon>
        <taxon>Bacillota</taxon>
        <taxon>Clostridia</taxon>
        <taxon>Lachnospirales</taxon>
        <taxon>Lachnospiraceae</taxon>
        <taxon>Coprococcus</taxon>
    </lineage>
</organism>
<evidence type="ECO:0000313" key="2">
    <source>
        <dbReference type="EMBL" id="NUN88008.1"/>
    </source>
</evidence>
<evidence type="ECO:0000313" key="3">
    <source>
        <dbReference type="EMBL" id="RHG57393.1"/>
    </source>
</evidence>
<dbReference type="EMBL" id="BSCI01000024">
    <property type="protein sequence ID" value="GLG88353.1"/>
    <property type="molecule type" value="Genomic_DNA"/>
</dbReference>
<dbReference type="EMBL" id="JABWDC010000114">
    <property type="protein sequence ID" value="NUN88008.1"/>
    <property type="molecule type" value="Genomic_DNA"/>
</dbReference>
<comment type="caution">
    <text evidence="2">The sequence shown here is derived from an EMBL/GenBank/DDBJ whole genome shotgun (WGS) entry which is preliminary data.</text>
</comment>
<reference evidence="2 5" key="2">
    <citation type="submission" date="2020-04" db="EMBL/GenBank/DDBJ databases">
        <authorList>
            <person name="Pieper L."/>
        </authorList>
    </citation>
    <scope>NUCLEOTIDE SEQUENCE [LARGE SCALE GENOMIC DNA]</scope>
    <source>
        <strain evidence="2 5">F22</strain>
    </source>
</reference>
<proteinExistence type="predicted"/>
<protein>
    <submittedName>
        <fullName evidence="2">Uncharacterized protein</fullName>
    </submittedName>
</protein>
<dbReference type="EMBL" id="QRIM01000021">
    <property type="protein sequence ID" value="RHG57393.1"/>
    <property type="molecule type" value="Genomic_DNA"/>
</dbReference>
<accession>A0A174EHT5</accession>
<reference evidence="1" key="5">
    <citation type="submission" date="2022-11" db="EMBL/GenBank/DDBJ databases">
        <title>Draft genome sequence of Coprococcus comes strain 31264.</title>
        <authorList>
            <person name="Hisatomi A."/>
            <person name="Ohkuma M."/>
            <person name="Sakamoto M."/>
        </authorList>
    </citation>
    <scope>NUCLEOTIDE SEQUENCE</scope>
    <source>
        <strain evidence="1">JCM 31264</strain>
    </source>
</reference>
<reference evidence="3 4" key="1">
    <citation type="submission" date="2018-08" db="EMBL/GenBank/DDBJ databases">
        <title>A genome reference for cultivated species of the human gut microbiota.</title>
        <authorList>
            <person name="Zou Y."/>
            <person name="Xue W."/>
            <person name="Luo G."/>
        </authorList>
    </citation>
    <scope>NUCLEOTIDE SEQUENCE [LARGE SCALE GENOMIC DNA]</scope>
    <source>
        <strain evidence="3 4">AM22-12LB</strain>
    </source>
</reference>
<reference evidence="2 5" key="3">
    <citation type="submission" date="2020-07" db="EMBL/GenBank/DDBJ databases">
        <title>Bacterial metabolism rescues the inhibition of intestinal drug absorption by food and drug additives.</title>
        <authorList>
            <person name="Zou L."/>
            <person name="Spanogiannopoulos P."/>
            <person name="Chien H.-C."/>
            <person name="Pieper L.M."/>
            <person name="Cai W."/>
            <person name="Khuri N."/>
            <person name="Pottel J."/>
            <person name="Vora B."/>
            <person name="Ni Z."/>
            <person name="Tsakalozou E."/>
            <person name="Zhang W."/>
            <person name="Shoichet B.K."/>
            <person name="Giacomini K.M."/>
            <person name="Turnbaugh P.J."/>
        </authorList>
    </citation>
    <scope>NUCLEOTIDE SEQUENCE [LARGE SCALE GENOMIC DNA]</scope>
    <source>
        <strain evidence="2 5">F22</strain>
    </source>
</reference>
<evidence type="ECO:0000313" key="1">
    <source>
        <dbReference type="EMBL" id="GLG88353.1"/>
    </source>
</evidence>
<name>A0A174EHT5_9FIRM</name>
<dbReference type="GeneID" id="303259446"/>
<dbReference type="RefSeq" id="WP_005330993.1">
    <property type="nucleotide sequence ID" value="NZ_BSCI01000024.1"/>
</dbReference>
<dbReference type="AlphaFoldDB" id="A0A174EHT5"/>
<dbReference type="Proteomes" id="UP000554488">
    <property type="component" value="Unassembled WGS sequence"/>
</dbReference>
<evidence type="ECO:0000313" key="4">
    <source>
        <dbReference type="Proteomes" id="UP000286595"/>
    </source>
</evidence>
<dbReference type="Proteomes" id="UP001145109">
    <property type="component" value="Unassembled WGS sequence"/>
</dbReference>
<reference evidence="1" key="4">
    <citation type="submission" date="2022-09" db="EMBL/GenBank/DDBJ databases">
        <title>Draft genome sequence of Coprococcus comes strain 31264.</title>
        <authorList>
            <person name="Atsushi H."/>
            <person name="Moriya O."/>
            <person name="Mitsuo S."/>
        </authorList>
    </citation>
    <scope>NUCLEOTIDE SEQUENCE</scope>
    <source>
        <strain evidence="1">JCM 31264</strain>
    </source>
</reference>
<dbReference type="Proteomes" id="UP000286595">
    <property type="component" value="Unassembled WGS sequence"/>
</dbReference>
<gene>
    <name evidence="1" type="ORF">comes_29000</name>
    <name evidence="3" type="ORF">DW252_14650</name>
    <name evidence="2" type="ORF">HUU93_15720</name>
</gene>